<sequence length="79" mass="8948">MCPIATQALLPAPHGNANQQVLVYQAYLSRLLSWRPIFERVVLEDDALKKTSSFICEATMRTPRLLGQKPLHTQKKSVE</sequence>
<gene>
    <name evidence="1" type="ORF">NTJ_06454</name>
</gene>
<protein>
    <recommendedName>
        <fullName evidence="3">Ras-GEF domain-containing protein</fullName>
    </recommendedName>
</protein>
<name>A0ABN7ARV0_9HEMI</name>
<evidence type="ECO:0008006" key="3">
    <source>
        <dbReference type="Google" id="ProtNLM"/>
    </source>
</evidence>
<dbReference type="Proteomes" id="UP001307889">
    <property type="component" value="Chromosome 4"/>
</dbReference>
<evidence type="ECO:0000313" key="2">
    <source>
        <dbReference type="Proteomes" id="UP001307889"/>
    </source>
</evidence>
<dbReference type="EMBL" id="AP028912">
    <property type="protein sequence ID" value="BES93645.1"/>
    <property type="molecule type" value="Genomic_DNA"/>
</dbReference>
<reference evidence="1 2" key="1">
    <citation type="submission" date="2023-09" db="EMBL/GenBank/DDBJ databases">
        <title>Nesidiocoris tenuis whole genome shotgun sequence.</title>
        <authorList>
            <person name="Shibata T."/>
            <person name="Shimoda M."/>
            <person name="Kobayashi T."/>
            <person name="Uehara T."/>
        </authorList>
    </citation>
    <scope>NUCLEOTIDE SEQUENCE [LARGE SCALE GENOMIC DNA]</scope>
    <source>
        <strain evidence="1 2">Japan</strain>
    </source>
</reference>
<proteinExistence type="predicted"/>
<evidence type="ECO:0000313" key="1">
    <source>
        <dbReference type="EMBL" id="BES93645.1"/>
    </source>
</evidence>
<organism evidence="1 2">
    <name type="scientific">Nesidiocoris tenuis</name>
    <dbReference type="NCBI Taxonomy" id="355587"/>
    <lineage>
        <taxon>Eukaryota</taxon>
        <taxon>Metazoa</taxon>
        <taxon>Ecdysozoa</taxon>
        <taxon>Arthropoda</taxon>
        <taxon>Hexapoda</taxon>
        <taxon>Insecta</taxon>
        <taxon>Pterygota</taxon>
        <taxon>Neoptera</taxon>
        <taxon>Paraneoptera</taxon>
        <taxon>Hemiptera</taxon>
        <taxon>Heteroptera</taxon>
        <taxon>Panheteroptera</taxon>
        <taxon>Cimicomorpha</taxon>
        <taxon>Miridae</taxon>
        <taxon>Dicyphina</taxon>
        <taxon>Nesidiocoris</taxon>
    </lineage>
</organism>
<keyword evidence="2" id="KW-1185">Reference proteome</keyword>
<accession>A0ABN7ARV0</accession>